<evidence type="ECO:0000256" key="5">
    <source>
        <dbReference type="ARBA" id="ARBA00022842"/>
    </source>
</evidence>
<organism evidence="13 14">
    <name type="scientific">Rubrimonas cliftonensis</name>
    <dbReference type="NCBI Taxonomy" id="89524"/>
    <lineage>
        <taxon>Bacteria</taxon>
        <taxon>Pseudomonadati</taxon>
        <taxon>Pseudomonadota</taxon>
        <taxon>Alphaproteobacteria</taxon>
        <taxon>Rhodobacterales</taxon>
        <taxon>Paracoccaceae</taxon>
        <taxon>Rubrimonas</taxon>
    </lineage>
</organism>
<evidence type="ECO:0000256" key="7">
    <source>
        <dbReference type="ARBA" id="ARBA00055029"/>
    </source>
</evidence>
<dbReference type="PANTHER" id="PTHR12001:SF69">
    <property type="entry name" value="ALL TRANS-POLYPRENYL-DIPHOSPHATE SYNTHASE PDSS1"/>
    <property type="match status" value="1"/>
</dbReference>
<evidence type="ECO:0000256" key="2">
    <source>
        <dbReference type="ARBA" id="ARBA00006706"/>
    </source>
</evidence>
<dbReference type="CDD" id="cd00685">
    <property type="entry name" value="Trans_IPPS_HT"/>
    <property type="match status" value="1"/>
</dbReference>
<keyword evidence="5" id="KW-0460">Magnesium</keyword>
<protein>
    <recommendedName>
        <fullName evidence="9">Octaprenyl diphosphate synthase</fullName>
        <ecNumber evidence="8">2.5.1.90</ecNumber>
    </recommendedName>
    <alternativeName>
        <fullName evidence="11">All-trans-octaprenyl-diphosphate synthase</fullName>
    </alternativeName>
    <alternativeName>
        <fullName evidence="10">Octaprenyl pyrophosphate synthase</fullName>
    </alternativeName>
</protein>
<evidence type="ECO:0000256" key="9">
    <source>
        <dbReference type="ARBA" id="ARBA00072473"/>
    </source>
</evidence>
<dbReference type="PROSITE" id="PS00723">
    <property type="entry name" value="POLYPRENYL_SYNTHASE_1"/>
    <property type="match status" value="1"/>
</dbReference>
<dbReference type="Gene3D" id="1.10.600.10">
    <property type="entry name" value="Farnesyl Diphosphate Synthase"/>
    <property type="match status" value="1"/>
</dbReference>
<evidence type="ECO:0000256" key="10">
    <source>
        <dbReference type="ARBA" id="ARBA00079637"/>
    </source>
</evidence>
<dbReference type="PANTHER" id="PTHR12001">
    <property type="entry name" value="GERANYLGERANYL PYROPHOSPHATE SYNTHASE"/>
    <property type="match status" value="1"/>
</dbReference>
<evidence type="ECO:0000313" key="13">
    <source>
        <dbReference type="EMBL" id="SEA18960.1"/>
    </source>
</evidence>
<name>A0A1H3Z5L4_9RHOB</name>
<evidence type="ECO:0000256" key="1">
    <source>
        <dbReference type="ARBA" id="ARBA00001946"/>
    </source>
</evidence>
<comment type="similarity">
    <text evidence="2 12">Belongs to the FPP/GGPP synthase family.</text>
</comment>
<evidence type="ECO:0000256" key="6">
    <source>
        <dbReference type="ARBA" id="ARBA00051506"/>
    </source>
</evidence>
<accession>A0A1H3Z5L4</accession>
<evidence type="ECO:0000256" key="8">
    <source>
        <dbReference type="ARBA" id="ARBA00066511"/>
    </source>
</evidence>
<evidence type="ECO:0000313" key="14">
    <source>
        <dbReference type="Proteomes" id="UP000198703"/>
    </source>
</evidence>
<dbReference type="GO" id="GO:0046872">
    <property type="term" value="F:metal ion binding"/>
    <property type="evidence" value="ECO:0007669"/>
    <property type="project" value="UniProtKB-KW"/>
</dbReference>
<dbReference type="FunFam" id="1.10.600.10:FF:000002">
    <property type="entry name" value="Octaprenyl diphosphate synthase"/>
    <property type="match status" value="1"/>
</dbReference>
<reference evidence="13 14" key="1">
    <citation type="submission" date="2016-10" db="EMBL/GenBank/DDBJ databases">
        <authorList>
            <person name="de Groot N.N."/>
        </authorList>
    </citation>
    <scope>NUCLEOTIDE SEQUENCE [LARGE SCALE GENOMIC DNA]</scope>
    <source>
        <strain evidence="13 14">DSM 15345</strain>
    </source>
</reference>
<dbReference type="AlphaFoldDB" id="A0A1H3Z5L4"/>
<comment type="catalytic activity">
    <reaction evidence="6">
        <text>5 isopentenyl diphosphate + (2E,6E)-farnesyl diphosphate = all-trans-octaprenyl diphosphate + 5 diphosphate</text>
        <dbReference type="Rhea" id="RHEA:27798"/>
        <dbReference type="ChEBI" id="CHEBI:33019"/>
        <dbReference type="ChEBI" id="CHEBI:57711"/>
        <dbReference type="ChEBI" id="CHEBI:128769"/>
        <dbReference type="ChEBI" id="CHEBI:175763"/>
        <dbReference type="EC" id="2.5.1.90"/>
    </reaction>
</comment>
<dbReference type="GO" id="GO:0008299">
    <property type="term" value="P:isoprenoid biosynthetic process"/>
    <property type="evidence" value="ECO:0007669"/>
    <property type="project" value="InterPro"/>
</dbReference>
<dbReference type="EMBL" id="FNQM01000003">
    <property type="protein sequence ID" value="SEA18960.1"/>
    <property type="molecule type" value="Genomic_DNA"/>
</dbReference>
<dbReference type="SFLD" id="SFLDS00005">
    <property type="entry name" value="Isoprenoid_Synthase_Type_I"/>
    <property type="match status" value="1"/>
</dbReference>
<evidence type="ECO:0000256" key="12">
    <source>
        <dbReference type="RuleBase" id="RU004466"/>
    </source>
</evidence>
<proteinExistence type="inferred from homology"/>
<evidence type="ECO:0000256" key="4">
    <source>
        <dbReference type="ARBA" id="ARBA00022723"/>
    </source>
</evidence>
<comment type="cofactor">
    <cofactor evidence="1">
        <name>Mg(2+)</name>
        <dbReference type="ChEBI" id="CHEBI:18420"/>
    </cofactor>
</comment>
<dbReference type="GO" id="GO:0106350">
    <property type="term" value="F:all-trans-octaprenyl-diphosphate synthase activity"/>
    <property type="evidence" value="ECO:0007669"/>
    <property type="project" value="UniProtKB-EC"/>
</dbReference>
<keyword evidence="4" id="KW-0479">Metal-binding</keyword>
<keyword evidence="3 12" id="KW-0808">Transferase</keyword>
<dbReference type="InterPro" id="IPR000092">
    <property type="entry name" value="Polyprenyl_synt"/>
</dbReference>
<dbReference type="SUPFAM" id="SSF48576">
    <property type="entry name" value="Terpenoid synthases"/>
    <property type="match status" value="1"/>
</dbReference>
<keyword evidence="14" id="KW-1185">Reference proteome</keyword>
<dbReference type="InterPro" id="IPR008949">
    <property type="entry name" value="Isoprenoid_synthase_dom_sf"/>
</dbReference>
<evidence type="ECO:0000256" key="3">
    <source>
        <dbReference type="ARBA" id="ARBA00022679"/>
    </source>
</evidence>
<dbReference type="Pfam" id="PF00348">
    <property type="entry name" value="polyprenyl_synt"/>
    <property type="match status" value="1"/>
</dbReference>
<gene>
    <name evidence="13" type="ORF">SAMN05444370_103401</name>
</gene>
<sequence>MRDAVAQKPFADRPVAEAAGEGAFERLQALIAPELARVEAMIAERMQAADTDLIARVAAHLIGAGGKRLRPCLTLAAARLCGHDGENHIRLAAAVEFIHNATLLHDDVVDESDRRRGRPTANAVFGAKPSVLVGDFLFARSFQLMVETGSVEVLGVLSNAAAVIVEGEVLQLAAARSLAGGEDVYFKVIRGKTAALFEAAAQAGGMAAGAPAAQVAALAAYGDALGVAFQIVDDLLDYGGASAAFGKASGGDFREGKATLPVLIAHSRADEAGRAFWKRVIEGRDQREGDFETALELMRDSGALEATRARAEAFAQTAVAALAPLPAGPLREALADVAAFVLTRAR</sequence>
<evidence type="ECO:0000256" key="11">
    <source>
        <dbReference type="ARBA" id="ARBA00083124"/>
    </source>
</evidence>
<dbReference type="EC" id="2.5.1.90" evidence="8"/>
<dbReference type="PROSITE" id="PS00444">
    <property type="entry name" value="POLYPRENYL_SYNTHASE_2"/>
    <property type="match status" value="1"/>
</dbReference>
<comment type="function">
    <text evidence="7">Supplies octaprenyl diphosphate, the precursor for the side chain of the isoprenoid quinones ubiquinone and menaquinone.</text>
</comment>
<dbReference type="InterPro" id="IPR033749">
    <property type="entry name" value="Polyprenyl_synt_CS"/>
</dbReference>
<dbReference type="Proteomes" id="UP000198703">
    <property type="component" value="Unassembled WGS sequence"/>
</dbReference>
<dbReference type="STRING" id="89524.SAMN05444370_103401"/>